<gene>
    <name evidence="2" type="ORF">BCR34DRAFT_597090</name>
</gene>
<dbReference type="Gene3D" id="3.30.710.10">
    <property type="entry name" value="Potassium Channel Kv1.1, Chain A"/>
    <property type="match status" value="1"/>
</dbReference>
<evidence type="ECO:0000313" key="3">
    <source>
        <dbReference type="Proteomes" id="UP000193144"/>
    </source>
</evidence>
<feature type="compositionally biased region" description="Basic and acidic residues" evidence="1">
    <location>
        <begin position="8"/>
        <end position="20"/>
    </location>
</feature>
<organism evidence="2 3">
    <name type="scientific">Clohesyomyces aquaticus</name>
    <dbReference type="NCBI Taxonomy" id="1231657"/>
    <lineage>
        <taxon>Eukaryota</taxon>
        <taxon>Fungi</taxon>
        <taxon>Dikarya</taxon>
        <taxon>Ascomycota</taxon>
        <taxon>Pezizomycotina</taxon>
        <taxon>Dothideomycetes</taxon>
        <taxon>Pleosporomycetidae</taxon>
        <taxon>Pleosporales</taxon>
        <taxon>Lindgomycetaceae</taxon>
        <taxon>Clohesyomyces</taxon>
    </lineage>
</organism>
<dbReference type="STRING" id="1231657.A0A1Y2A455"/>
<accession>A0A1Y2A455</accession>
<dbReference type="PANTHER" id="PTHR47843">
    <property type="entry name" value="BTB DOMAIN-CONTAINING PROTEIN-RELATED"/>
    <property type="match status" value="1"/>
</dbReference>
<comment type="caution">
    <text evidence="2">The sequence shown here is derived from an EMBL/GenBank/DDBJ whole genome shotgun (WGS) entry which is preliminary data.</text>
</comment>
<dbReference type="OrthoDB" id="6359816at2759"/>
<dbReference type="Proteomes" id="UP000193144">
    <property type="component" value="Unassembled WGS sequence"/>
</dbReference>
<evidence type="ECO:0008006" key="4">
    <source>
        <dbReference type="Google" id="ProtNLM"/>
    </source>
</evidence>
<dbReference type="PANTHER" id="PTHR47843:SF5">
    <property type="entry name" value="BTB_POZ DOMAIN PROTEIN"/>
    <property type="match status" value="1"/>
</dbReference>
<proteinExistence type="predicted"/>
<protein>
    <recommendedName>
        <fullName evidence="4">BTB domain-containing protein</fullName>
    </recommendedName>
</protein>
<name>A0A1Y2A455_9PLEO</name>
<dbReference type="AlphaFoldDB" id="A0A1Y2A455"/>
<dbReference type="EMBL" id="MCFA01000013">
    <property type="protein sequence ID" value="ORY17299.1"/>
    <property type="molecule type" value="Genomic_DNA"/>
</dbReference>
<evidence type="ECO:0000256" key="1">
    <source>
        <dbReference type="SAM" id="MobiDB-lite"/>
    </source>
</evidence>
<reference evidence="2 3" key="1">
    <citation type="submission" date="2016-07" db="EMBL/GenBank/DDBJ databases">
        <title>Pervasive Adenine N6-methylation of Active Genes in Fungi.</title>
        <authorList>
            <consortium name="DOE Joint Genome Institute"/>
            <person name="Mondo S.J."/>
            <person name="Dannebaum R.O."/>
            <person name="Kuo R.C."/>
            <person name="Labutti K."/>
            <person name="Haridas S."/>
            <person name="Kuo A."/>
            <person name="Salamov A."/>
            <person name="Ahrendt S.R."/>
            <person name="Lipzen A."/>
            <person name="Sullivan W."/>
            <person name="Andreopoulos W.B."/>
            <person name="Clum A."/>
            <person name="Lindquist E."/>
            <person name="Daum C."/>
            <person name="Ramamoorthy G.K."/>
            <person name="Gryganskyi A."/>
            <person name="Culley D."/>
            <person name="Magnuson J.K."/>
            <person name="James T.Y."/>
            <person name="O'Malley M.A."/>
            <person name="Stajich J.E."/>
            <person name="Spatafora J.W."/>
            <person name="Visel A."/>
            <person name="Grigoriev I.V."/>
        </authorList>
    </citation>
    <scope>NUCLEOTIDE SEQUENCE [LARGE SCALE GENOMIC DNA]</scope>
    <source>
        <strain evidence="2 3">CBS 115471</strain>
    </source>
</reference>
<evidence type="ECO:0000313" key="2">
    <source>
        <dbReference type="EMBL" id="ORY17299.1"/>
    </source>
</evidence>
<dbReference type="InterPro" id="IPR011333">
    <property type="entry name" value="SKP1/BTB/POZ_sf"/>
</dbReference>
<sequence>MSASNSYKEPKQFEKEEQKLDLPDDEPALVKLFLQFLYEMDYHIPKKEPGSEPATLCLEIVWGNDQLERRVRRNLDEGLAKLNDKAMGRTADIAQGHRSYLLPDENNSVAIDSSELDISIIFELTTLINDPGSSNGPPVYRPDLDVGLMIYAKVYCVAEKYNIKALKELAVENLTYELPHVMVLFTNNEIFDVIDYIFSNSLDTKGCEMRRLLASEVYGCLKIFGMKSRIEEKMKQYPDLALLNVQETFGD</sequence>
<keyword evidence="3" id="KW-1185">Reference proteome</keyword>
<feature type="region of interest" description="Disordered" evidence="1">
    <location>
        <begin position="1"/>
        <end position="20"/>
    </location>
</feature>